<protein>
    <recommendedName>
        <fullName evidence="7">Thiamine pyrophosphokinase</fullName>
        <ecNumber evidence="7">2.7.6.2</ecNumber>
    </recommendedName>
</protein>
<keyword evidence="4 7" id="KW-0547">Nucleotide-binding</keyword>
<dbReference type="AlphaFoldDB" id="A0A9P6LAL4"/>
<dbReference type="EMBL" id="WIUZ02000002">
    <property type="protein sequence ID" value="KAF9790909.1"/>
    <property type="molecule type" value="Genomic_DNA"/>
</dbReference>
<comment type="catalytic activity">
    <reaction evidence="7">
        <text>thiamine + ATP = thiamine diphosphate + AMP + H(+)</text>
        <dbReference type="Rhea" id="RHEA:11576"/>
        <dbReference type="ChEBI" id="CHEBI:15378"/>
        <dbReference type="ChEBI" id="CHEBI:18385"/>
        <dbReference type="ChEBI" id="CHEBI:30616"/>
        <dbReference type="ChEBI" id="CHEBI:58937"/>
        <dbReference type="ChEBI" id="CHEBI:456215"/>
    </reaction>
</comment>
<dbReference type="GO" id="GO:0030975">
    <property type="term" value="F:thiamine binding"/>
    <property type="evidence" value="ECO:0007669"/>
    <property type="project" value="UniProtKB-UniRule"/>
</dbReference>
<dbReference type="EC" id="2.7.6.2" evidence="7"/>
<feature type="domain" description="Thiamin pyrophosphokinase thiamin-binding" evidence="8">
    <location>
        <begin position="176"/>
        <end position="244"/>
    </location>
</feature>
<comment type="pathway">
    <text evidence="1 7">Cofactor biosynthesis; thiamine diphosphate biosynthesis; thiamine diphosphate from thiamine: step 1/1.</text>
</comment>
<dbReference type="GO" id="GO:0009229">
    <property type="term" value="P:thiamine diphosphate biosynthetic process"/>
    <property type="evidence" value="ECO:0007669"/>
    <property type="project" value="UniProtKB-UniRule"/>
</dbReference>
<evidence type="ECO:0000256" key="7">
    <source>
        <dbReference type="PIRNR" id="PIRNR031057"/>
    </source>
</evidence>
<keyword evidence="5 7" id="KW-0418">Kinase</keyword>
<evidence type="ECO:0000256" key="3">
    <source>
        <dbReference type="ARBA" id="ARBA00022679"/>
    </source>
</evidence>
<keyword evidence="10" id="KW-1185">Reference proteome</keyword>
<dbReference type="FunFam" id="2.60.120.320:FF:000001">
    <property type="entry name" value="Thiamine pyrophosphokinase"/>
    <property type="match status" value="1"/>
</dbReference>
<dbReference type="GO" id="GO:0004788">
    <property type="term" value="F:thiamine diphosphokinase activity"/>
    <property type="evidence" value="ECO:0007669"/>
    <property type="project" value="UniProtKB-UniRule"/>
</dbReference>
<dbReference type="OrthoDB" id="25149at2759"/>
<evidence type="ECO:0000313" key="9">
    <source>
        <dbReference type="EMBL" id="KAF9790909.1"/>
    </source>
</evidence>
<dbReference type="Gene3D" id="2.60.120.320">
    <property type="entry name" value="Thiamin pyrophosphokinase, thiamin-binding domain"/>
    <property type="match status" value="1"/>
</dbReference>
<dbReference type="Proteomes" id="UP000736335">
    <property type="component" value="Unassembled WGS sequence"/>
</dbReference>
<accession>A0A9P6LAL4</accession>
<dbReference type="Pfam" id="PF04263">
    <property type="entry name" value="TPK_catalytic"/>
    <property type="match status" value="1"/>
</dbReference>
<organism evidence="9 10">
    <name type="scientific">Thelephora terrestris</name>
    <dbReference type="NCBI Taxonomy" id="56493"/>
    <lineage>
        <taxon>Eukaryota</taxon>
        <taxon>Fungi</taxon>
        <taxon>Dikarya</taxon>
        <taxon>Basidiomycota</taxon>
        <taxon>Agaricomycotina</taxon>
        <taxon>Agaricomycetes</taxon>
        <taxon>Thelephorales</taxon>
        <taxon>Thelephoraceae</taxon>
        <taxon>Thelephora</taxon>
    </lineage>
</organism>
<dbReference type="SUPFAM" id="SSF63999">
    <property type="entry name" value="Thiamin pyrophosphokinase, catalytic domain"/>
    <property type="match status" value="1"/>
</dbReference>
<keyword evidence="6 7" id="KW-0067">ATP-binding</keyword>
<comment type="caution">
    <text evidence="9">The sequence shown here is derived from an EMBL/GenBank/DDBJ whole genome shotgun (WGS) entry which is preliminary data.</text>
</comment>
<proteinExistence type="inferred from homology"/>
<evidence type="ECO:0000256" key="6">
    <source>
        <dbReference type="ARBA" id="ARBA00022840"/>
    </source>
</evidence>
<keyword evidence="3 7" id="KW-0808">Transferase</keyword>
<comment type="similarity">
    <text evidence="2 7">Belongs to the thiamine pyrophosphokinase family.</text>
</comment>
<reference evidence="9" key="1">
    <citation type="journal article" date="2020" name="Nat. Commun.">
        <title>Large-scale genome sequencing of mycorrhizal fungi provides insights into the early evolution of symbiotic traits.</title>
        <authorList>
            <person name="Miyauchi S."/>
            <person name="Kiss E."/>
            <person name="Kuo A."/>
            <person name="Drula E."/>
            <person name="Kohler A."/>
            <person name="Sanchez-Garcia M."/>
            <person name="Morin E."/>
            <person name="Andreopoulos B."/>
            <person name="Barry K.W."/>
            <person name="Bonito G."/>
            <person name="Buee M."/>
            <person name="Carver A."/>
            <person name="Chen C."/>
            <person name="Cichocki N."/>
            <person name="Clum A."/>
            <person name="Culley D."/>
            <person name="Crous P.W."/>
            <person name="Fauchery L."/>
            <person name="Girlanda M."/>
            <person name="Hayes R.D."/>
            <person name="Keri Z."/>
            <person name="LaButti K."/>
            <person name="Lipzen A."/>
            <person name="Lombard V."/>
            <person name="Magnuson J."/>
            <person name="Maillard F."/>
            <person name="Murat C."/>
            <person name="Nolan M."/>
            <person name="Ohm R.A."/>
            <person name="Pangilinan J."/>
            <person name="Pereira M.F."/>
            <person name="Perotto S."/>
            <person name="Peter M."/>
            <person name="Pfister S."/>
            <person name="Riley R."/>
            <person name="Sitrit Y."/>
            <person name="Stielow J.B."/>
            <person name="Szollosi G."/>
            <person name="Zifcakova L."/>
            <person name="Stursova M."/>
            <person name="Spatafora J.W."/>
            <person name="Tedersoo L."/>
            <person name="Vaario L.M."/>
            <person name="Yamada A."/>
            <person name="Yan M."/>
            <person name="Wang P."/>
            <person name="Xu J."/>
            <person name="Bruns T."/>
            <person name="Baldrian P."/>
            <person name="Vilgalys R."/>
            <person name="Dunand C."/>
            <person name="Henrissat B."/>
            <person name="Grigoriev I.V."/>
            <person name="Hibbett D."/>
            <person name="Nagy L.G."/>
            <person name="Martin F.M."/>
        </authorList>
    </citation>
    <scope>NUCLEOTIDE SEQUENCE</scope>
    <source>
        <strain evidence="9">UH-Tt-Lm1</strain>
    </source>
</reference>
<dbReference type="Pfam" id="PF04265">
    <property type="entry name" value="TPK_B1_binding"/>
    <property type="match status" value="1"/>
</dbReference>
<evidence type="ECO:0000256" key="4">
    <source>
        <dbReference type="ARBA" id="ARBA00022741"/>
    </source>
</evidence>
<dbReference type="InterPro" id="IPR036759">
    <property type="entry name" value="TPK_catalytic_sf"/>
</dbReference>
<dbReference type="PANTHER" id="PTHR13622:SF8">
    <property type="entry name" value="THIAMIN PYROPHOSPHOKINASE 1"/>
    <property type="match status" value="1"/>
</dbReference>
<dbReference type="GO" id="GO:0005524">
    <property type="term" value="F:ATP binding"/>
    <property type="evidence" value="ECO:0007669"/>
    <property type="project" value="UniProtKB-UniRule"/>
</dbReference>
<dbReference type="NCBIfam" id="TIGR01378">
    <property type="entry name" value="thi_PPkinase"/>
    <property type="match status" value="1"/>
</dbReference>
<sequence length="261" mass="28945">MAPKKWAPSFLNEDTSSIPSKKSALIILNQPFSLGLLWKLWKTSSWKACADGGANRLYDSFSGELQPLRSRFLPDLIKGDFDSIRSEVKEYYSSKGVAIVQDGDEDTTDLMKCVSGLTELESQTGGVQHELIILAGLSGRLDQTIHTLSYLHKLRKVRESVFAISDDNVAWVLDSGEHEIHINHKALGKTCGLLPVGITSTILTMRGLQWNLTDCPSGFDGMISTSNHLLPEEPIVYVKTTEPIWWTAELRPEAFAELPSV</sequence>
<dbReference type="CDD" id="cd07995">
    <property type="entry name" value="TPK"/>
    <property type="match status" value="1"/>
</dbReference>
<dbReference type="GO" id="GO:0006772">
    <property type="term" value="P:thiamine metabolic process"/>
    <property type="evidence" value="ECO:0007669"/>
    <property type="project" value="InterPro"/>
</dbReference>
<dbReference type="InterPro" id="IPR016966">
    <property type="entry name" value="Thiamin_pyrophosphokinase_euk"/>
</dbReference>
<name>A0A9P6LAL4_9AGAM</name>
<dbReference type="GO" id="GO:0016301">
    <property type="term" value="F:kinase activity"/>
    <property type="evidence" value="ECO:0007669"/>
    <property type="project" value="UniProtKB-UniRule"/>
</dbReference>
<evidence type="ECO:0000256" key="2">
    <source>
        <dbReference type="ARBA" id="ARBA00006785"/>
    </source>
</evidence>
<evidence type="ECO:0000256" key="1">
    <source>
        <dbReference type="ARBA" id="ARBA00005078"/>
    </source>
</evidence>
<dbReference type="Gene3D" id="3.40.50.10240">
    <property type="entry name" value="Thiamin pyrophosphokinase, catalytic domain"/>
    <property type="match status" value="1"/>
</dbReference>
<dbReference type="InterPro" id="IPR006282">
    <property type="entry name" value="Thi_PPkinase"/>
</dbReference>
<evidence type="ECO:0000256" key="5">
    <source>
        <dbReference type="ARBA" id="ARBA00022777"/>
    </source>
</evidence>
<evidence type="ECO:0000313" key="10">
    <source>
        <dbReference type="Proteomes" id="UP000736335"/>
    </source>
</evidence>
<reference evidence="9" key="2">
    <citation type="submission" date="2020-11" db="EMBL/GenBank/DDBJ databases">
        <authorList>
            <consortium name="DOE Joint Genome Institute"/>
            <person name="Kuo A."/>
            <person name="Miyauchi S."/>
            <person name="Kiss E."/>
            <person name="Drula E."/>
            <person name="Kohler A."/>
            <person name="Sanchez-Garcia M."/>
            <person name="Andreopoulos B."/>
            <person name="Barry K.W."/>
            <person name="Bonito G."/>
            <person name="Buee M."/>
            <person name="Carver A."/>
            <person name="Chen C."/>
            <person name="Cichocki N."/>
            <person name="Clum A."/>
            <person name="Culley D."/>
            <person name="Crous P.W."/>
            <person name="Fauchery L."/>
            <person name="Girlanda M."/>
            <person name="Hayes R."/>
            <person name="Keri Z."/>
            <person name="Labutti K."/>
            <person name="Lipzen A."/>
            <person name="Lombard V."/>
            <person name="Magnuson J."/>
            <person name="Maillard F."/>
            <person name="Morin E."/>
            <person name="Murat C."/>
            <person name="Nolan M."/>
            <person name="Ohm R."/>
            <person name="Pangilinan J."/>
            <person name="Pereira M."/>
            <person name="Perotto S."/>
            <person name="Peter M."/>
            <person name="Riley R."/>
            <person name="Sitrit Y."/>
            <person name="Stielow B."/>
            <person name="Szollosi G."/>
            <person name="Zifcakova L."/>
            <person name="Stursova M."/>
            <person name="Spatafora J.W."/>
            <person name="Tedersoo L."/>
            <person name="Vaario L.-M."/>
            <person name="Yamada A."/>
            <person name="Yan M."/>
            <person name="Wang P."/>
            <person name="Xu J."/>
            <person name="Bruns T."/>
            <person name="Baldrian P."/>
            <person name="Vilgalys R."/>
            <person name="Henrissat B."/>
            <person name="Grigoriev I.V."/>
            <person name="Hibbett D."/>
            <person name="Nagy L.G."/>
            <person name="Martin F.M."/>
        </authorList>
    </citation>
    <scope>NUCLEOTIDE SEQUENCE</scope>
    <source>
        <strain evidence="9">UH-Tt-Lm1</strain>
    </source>
</reference>
<dbReference type="InterPro" id="IPR007371">
    <property type="entry name" value="TPK_catalytic"/>
</dbReference>
<dbReference type="InterPro" id="IPR036371">
    <property type="entry name" value="TPK_B1-bd_sf"/>
</dbReference>
<evidence type="ECO:0000259" key="8">
    <source>
        <dbReference type="SMART" id="SM00983"/>
    </source>
</evidence>
<dbReference type="InterPro" id="IPR007373">
    <property type="entry name" value="Thiamin_PyroPKinase_B1-bd"/>
</dbReference>
<dbReference type="PANTHER" id="PTHR13622">
    <property type="entry name" value="THIAMIN PYROPHOSPHOKINASE"/>
    <property type="match status" value="1"/>
</dbReference>
<dbReference type="SUPFAM" id="SSF63862">
    <property type="entry name" value="Thiamin pyrophosphokinase, substrate-binding domain"/>
    <property type="match status" value="1"/>
</dbReference>
<dbReference type="SMART" id="SM00983">
    <property type="entry name" value="TPK_B1_binding"/>
    <property type="match status" value="1"/>
</dbReference>
<gene>
    <name evidence="9" type="ORF">BJ322DRAFT_1098386</name>
</gene>
<dbReference type="PIRSF" id="PIRSF031057">
    <property type="entry name" value="Thiamin_pyrophosphokinase"/>
    <property type="match status" value="1"/>
</dbReference>